<evidence type="ECO:0000256" key="5">
    <source>
        <dbReference type="ARBA" id="ARBA00022840"/>
    </source>
</evidence>
<dbReference type="InterPro" id="IPR036640">
    <property type="entry name" value="ABC1_TM_sf"/>
</dbReference>
<dbReference type="PANTHER" id="PTHR43394">
    <property type="entry name" value="ATP-DEPENDENT PERMEASE MDL1, MITOCHONDRIAL"/>
    <property type="match status" value="1"/>
</dbReference>
<evidence type="ECO:0000256" key="7">
    <source>
        <dbReference type="ARBA" id="ARBA00023136"/>
    </source>
</evidence>
<dbReference type="SUPFAM" id="SSF52540">
    <property type="entry name" value="P-loop containing nucleoside triphosphate hydrolases"/>
    <property type="match status" value="1"/>
</dbReference>
<reference evidence="11" key="2">
    <citation type="submission" date="2021-04" db="EMBL/GenBank/DDBJ databases">
        <authorList>
            <person name="Gilroy R."/>
        </authorList>
    </citation>
    <scope>NUCLEOTIDE SEQUENCE</scope>
    <source>
        <strain evidence="11">Gambia11-129</strain>
    </source>
</reference>
<dbReference type="InterPro" id="IPR003593">
    <property type="entry name" value="AAA+_ATPase"/>
</dbReference>
<dbReference type="InterPro" id="IPR011527">
    <property type="entry name" value="ABC1_TM_dom"/>
</dbReference>
<dbReference type="GO" id="GO:0016887">
    <property type="term" value="F:ATP hydrolysis activity"/>
    <property type="evidence" value="ECO:0007669"/>
    <property type="project" value="InterPro"/>
</dbReference>
<dbReference type="FunFam" id="3.40.50.300:FF:000287">
    <property type="entry name" value="Multidrug ABC transporter ATP-binding protein"/>
    <property type="match status" value="1"/>
</dbReference>
<accession>A0A9D1PTW3</accession>
<feature type="transmembrane region" description="Helical" evidence="8">
    <location>
        <begin position="57"/>
        <end position="79"/>
    </location>
</feature>
<evidence type="ECO:0000256" key="4">
    <source>
        <dbReference type="ARBA" id="ARBA00022741"/>
    </source>
</evidence>
<protein>
    <submittedName>
        <fullName evidence="11">ABC transporter ATP-binding protein/permease</fullName>
    </submittedName>
</protein>
<dbReference type="Pfam" id="PF00005">
    <property type="entry name" value="ABC_tran"/>
    <property type="match status" value="1"/>
</dbReference>
<evidence type="ECO:0000256" key="3">
    <source>
        <dbReference type="ARBA" id="ARBA00022692"/>
    </source>
</evidence>
<feature type="transmembrane region" description="Helical" evidence="8">
    <location>
        <begin position="161"/>
        <end position="180"/>
    </location>
</feature>
<dbReference type="Gene3D" id="1.20.1560.10">
    <property type="entry name" value="ABC transporter type 1, transmembrane domain"/>
    <property type="match status" value="1"/>
</dbReference>
<dbReference type="SUPFAM" id="SSF90123">
    <property type="entry name" value="ABC transporter transmembrane region"/>
    <property type="match status" value="1"/>
</dbReference>
<dbReference type="AlphaFoldDB" id="A0A9D1PTW3"/>
<evidence type="ECO:0000256" key="2">
    <source>
        <dbReference type="ARBA" id="ARBA00022448"/>
    </source>
</evidence>
<dbReference type="PROSITE" id="PS50893">
    <property type="entry name" value="ABC_TRANSPORTER_2"/>
    <property type="match status" value="1"/>
</dbReference>
<proteinExistence type="predicted"/>
<evidence type="ECO:0000259" key="9">
    <source>
        <dbReference type="PROSITE" id="PS50893"/>
    </source>
</evidence>
<keyword evidence="7 8" id="KW-0472">Membrane</keyword>
<gene>
    <name evidence="11" type="ORF">IAB12_01975</name>
</gene>
<dbReference type="EMBL" id="DXHU01000006">
    <property type="protein sequence ID" value="HIV98531.1"/>
    <property type="molecule type" value="Genomic_DNA"/>
</dbReference>
<dbReference type="Pfam" id="PF00664">
    <property type="entry name" value="ABC_membrane"/>
    <property type="match status" value="1"/>
</dbReference>
<evidence type="ECO:0000259" key="10">
    <source>
        <dbReference type="PROSITE" id="PS50929"/>
    </source>
</evidence>
<dbReference type="SMART" id="SM00382">
    <property type="entry name" value="AAA"/>
    <property type="match status" value="1"/>
</dbReference>
<keyword evidence="3 8" id="KW-0812">Transmembrane</keyword>
<dbReference type="InterPro" id="IPR027417">
    <property type="entry name" value="P-loop_NTPase"/>
</dbReference>
<dbReference type="GO" id="GO:0005886">
    <property type="term" value="C:plasma membrane"/>
    <property type="evidence" value="ECO:0007669"/>
    <property type="project" value="UniProtKB-SubCell"/>
</dbReference>
<dbReference type="GO" id="GO:0015421">
    <property type="term" value="F:ABC-type oligopeptide transporter activity"/>
    <property type="evidence" value="ECO:0007669"/>
    <property type="project" value="TreeGrafter"/>
</dbReference>
<feature type="domain" description="ABC transporter" evidence="9">
    <location>
        <begin position="336"/>
        <end position="569"/>
    </location>
</feature>
<dbReference type="GO" id="GO:0005524">
    <property type="term" value="F:ATP binding"/>
    <property type="evidence" value="ECO:0007669"/>
    <property type="project" value="UniProtKB-KW"/>
</dbReference>
<comment type="caution">
    <text evidence="11">The sequence shown here is derived from an EMBL/GenBank/DDBJ whole genome shotgun (WGS) entry which is preliminary data.</text>
</comment>
<sequence>MFKTIKKTAVYLKKSRLLVVLSFIFALLSVISALLVPYLAGLAVDYIIDENDVDFASIFPLALEILISAAVYFITLYLMQIVNNRIAYKVTSSIRRDAFFSLVRLPSSFIDTHKTGDLVSRITSDIDIASDGLLLGFSQLFTAIITVLGTLVLLFSINWALALAVVILTPLSLFVASFIAKRTHRTFQTQAEERGNLTDYVEQSLNNAEEIKSYNHEEVSLEEMKEINNRYADASMKATFFSSITNPATRFVNNVVYAIVALLGAVLAIRGNITVGLLSVCLSYATQYTKPFNDISQVITELENAFVCFAHVFELIDEKKDSDDGTEHLDGISDGIRFDNLSFSYDKSRKLLEDINIDIKKGSTVAIVGPTGSGKTTIINLLMRFYDPDKGRILIDGKDISSFTKKSLRDNIALVLQDTFILKASVKDNILMGRKYSDEDVFSAAKKSQADSFISRLSSSYDTMLSNEDTSLSEGERQMIAITRVMLSDAPILILDEATSSIDTRTEKIIQTSFDRLKEGRTSFIVAHRLSTIVNADLVLVLKDGNIIESGSHKELLEKKGFYSDLYESQYKN</sequence>
<feature type="domain" description="ABC transmembrane type-1" evidence="10">
    <location>
        <begin position="20"/>
        <end position="304"/>
    </location>
</feature>
<dbReference type="CDD" id="cd18547">
    <property type="entry name" value="ABC_6TM_Tm288_like"/>
    <property type="match status" value="1"/>
</dbReference>
<dbReference type="Gene3D" id="3.40.50.300">
    <property type="entry name" value="P-loop containing nucleotide triphosphate hydrolases"/>
    <property type="match status" value="1"/>
</dbReference>
<keyword evidence="5 11" id="KW-0067">ATP-binding</keyword>
<dbReference type="CDD" id="cd03254">
    <property type="entry name" value="ABCC_Glucan_exporter_like"/>
    <property type="match status" value="1"/>
</dbReference>
<reference evidence="11" key="1">
    <citation type="journal article" date="2021" name="PeerJ">
        <title>Extensive microbial diversity within the chicken gut microbiome revealed by metagenomics and culture.</title>
        <authorList>
            <person name="Gilroy R."/>
            <person name="Ravi A."/>
            <person name="Getino M."/>
            <person name="Pursley I."/>
            <person name="Horton D.L."/>
            <person name="Alikhan N.F."/>
            <person name="Baker D."/>
            <person name="Gharbi K."/>
            <person name="Hall N."/>
            <person name="Watson M."/>
            <person name="Adriaenssens E.M."/>
            <person name="Foster-Nyarko E."/>
            <person name="Jarju S."/>
            <person name="Secka A."/>
            <person name="Antonio M."/>
            <person name="Oren A."/>
            <person name="Chaudhuri R.R."/>
            <person name="La Ragione R."/>
            <person name="Hildebrand F."/>
            <person name="Pallen M.J."/>
        </authorList>
    </citation>
    <scope>NUCLEOTIDE SEQUENCE</scope>
    <source>
        <strain evidence="11">Gambia11-129</strain>
    </source>
</reference>
<keyword evidence="4" id="KW-0547">Nucleotide-binding</keyword>
<name>A0A9D1PTW3_9SPIO</name>
<feature type="transmembrane region" description="Helical" evidence="8">
    <location>
        <begin position="133"/>
        <end position="155"/>
    </location>
</feature>
<keyword evidence="2" id="KW-0813">Transport</keyword>
<evidence type="ECO:0000256" key="8">
    <source>
        <dbReference type="SAM" id="Phobius"/>
    </source>
</evidence>
<dbReference type="Proteomes" id="UP000823936">
    <property type="component" value="Unassembled WGS sequence"/>
</dbReference>
<organism evidence="11 12">
    <name type="scientific">Candidatus Ornithospirochaeta avicola</name>
    <dbReference type="NCBI Taxonomy" id="2840896"/>
    <lineage>
        <taxon>Bacteria</taxon>
        <taxon>Pseudomonadati</taxon>
        <taxon>Spirochaetota</taxon>
        <taxon>Spirochaetia</taxon>
        <taxon>Spirochaetales</taxon>
        <taxon>Spirochaetaceae</taxon>
        <taxon>Spirochaetaceae incertae sedis</taxon>
        <taxon>Candidatus Ornithospirochaeta</taxon>
    </lineage>
</organism>
<comment type="subcellular location">
    <subcellularLocation>
        <location evidence="1">Cell membrane</location>
        <topology evidence="1">Multi-pass membrane protein</topology>
    </subcellularLocation>
</comment>
<dbReference type="InterPro" id="IPR039421">
    <property type="entry name" value="Type_1_exporter"/>
</dbReference>
<evidence type="ECO:0000313" key="12">
    <source>
        <dbReference type="Proteomes" id="UP000823936"/>
    </source>
</evidence>
<feature type="transmembrane region" description="Helical" evidence="8">
    <location>
        <begin position="251"/>
        <end position="269"/>
    </location>
</feature>
<evidence type="ECO:0000256" key="6">
    <source>
        <dbReference type="ARBA" id="ARBA00022989"/>
    </source>
</evidence>
<evidence type="ECO:0000256" key="1">
    <source>
        <dbReference type="ARBA" id="ARBA00004651"/>
    </source>
</evidence>
<dbReference type="PANTHER" id="PTHR43394:SF1">
    <property type="entry name" value="ATP-BINDING CASSETTE SUB-FAMILY B MEMBER 10, MITOCHONDRIAL"/>
    <property type="match status" value="1"/>
</dbReference>
<evidence type="ECO:0000313" key="11">
    <source>
        <dbReference type="EMBL" id="HIV98531.1"/>
    </source>
</evidence>
<dbReference type="InterPro" id="IPR003439">
    <property type="entry name" value="ABC_transporter-like_ATP-bd"/>
</dbReference>
<dbReference type="PROSITE" id="PS50929">
    <property type="entry name" value="ABC_TM1F"/>
    <property type="match status" value="1"/>
</dbReference>
<keyword evidence="6 8" id="KW-1133">Transmembrane helix</keyword>